<organism evidence="2 3">
    <name type="scientific">Azospirillum formosense</name>
    <dbReference type="NCBI Taxonomy" id="861533"/>
    <lineage>
        <taxon>Bacteria</taxon>
        <taxon>Pseudomonadati</taxon>
        <taxon>Pseudomonadota</taxon>
        <taxon>Alphaproteobacteria</taxon>
        <taxon>Rhodospirillales</taxon>
        <taxon>Azospirillaceae</taxon>
        <taxon>Azospirillum</taxon>
    </lineage>
</organism>
<dbReference type="EMBL" id="WHOR01000200">
    <property type="protein sequence ID" value="NUB21728.1"/>
    <property type="molecule type" value="Genomic_DNA"/>
</dbReference>
<feature type="region of interest" description="Disordered" evidence="1">
    <location>
        <begin position="1"/>
        <end position="24"/>
    </location>
</feature>
<evidence type="ECO:0000313" key="3">
    <source>
        <dbReference type="Proteomes" id="UP000639419"/>
    </source>
</evidence>
<reference evidence="2 3" key="1">
    <citation type="submission" date="2019-10" db="EMBL/GenBank/DDBJ databases">
        <title>Genome sequence of Azospirillum formosense CC-Nfb-7.</title>
        <authorList>
            <person name="Ambrosini A."/>
            <person name="Sant'Anna F.H."/>
            <person name="Cassan F.D."/>
            <person name="Souza E.M."/>
            <person name="Passaglia L.M.P."/>
        </authorList>
    </citation>
    <scope>NUCLEOTIDE SEQUENCE [LARGE SCALE GENOMIC DNA]</scope>
    <source>
        <strain evidence="2 3">CC-NFb-7</strain>
    </source>
</reference>
<accession>A0ABX2KYI2</accession>
<protein>
    <recommendedName>
        <fullName evidence="4">Transposase</fullName>
    </recommendedName>
</protein>
<evidence type="ECO:0000256" key="1">
    <source>
        <dbReference type="SAM" id="MobiDB-lite"/>
    </source>
</evidence>
<proteinExistence type="predicted"/>
<gene>
    <name evidence="2" type="ORF">GBZ26_21370</name>
</gene>
<dbReference type="RefSeq" id="WP_174440570.1">
    <property type="nucleotide sequence ID" value="NZ_BAABCC010000053.1"/>
</dbReference>
<name>A0ABX2KYI2_9PROT</name>
<sequence>MDQAKPTHPARTWHSREGHHSSPAKPLKFPLFMMSIFAAPTQSWHSRSGRASLCGRRIPRGFLQSIADAQDTITRFSRARNKDAKAFAWAKPIDTVSIIIDRSSALSE</sequence>
<evidence type="ECO:0008006" key="4">
    <source>
        <dbReference type="Google" id="ProtNLM"/>
    </source>
</evidence>
<evidence type="ECO:0000313" key="2">
    <source>
        <dbReference type="EMBL" id="NUB21728.1"/>
    </source>
</evidence>
<keyword evidence="3" id="KW-1185">Reference proteome</keyword>
<dbReference type="Proteomes" id="UP000639419">
    <property type="component" value="Unassembled WGS sequence"/>
</dbReference>
<comment type="caution">
    <text evidence="2">The sequence shown here is derived from an EMBL/GenBank/DDBJ whole genome shotgun (WGS) entry which is preliminary data.</text>
</comment>